<dbReference type="EMBL" id="CP001739">
    <property type="protein sequence ID" value="ACZ09548.1"/>
    <property type="molecule type" value="Genomic_DNA"/>
</dbReference>
<dbReference type="KEGG" id="str:Sterm_2703"/>
<sequence length="109" mass="13064">MREKTITICRNSAPYEMDEKNTGNNFMLWKLTDKEFEKLWKLNIWEKLGEVCNLNVGRFNDVEFTGENLYRARDFLMKESLKHDTPEIRKLRDFFENGILRKSGVSFSF</sequence>
<accession>D1AMH4</accession>
<gene>
    <name evidence="1" type="ordered locus">Sterm_2703</name>
</gene>
<dbReference type="HOGENOM" id="CLU_2182114_0_0_0"/>
<dbReference type="Proteomes" id="UP000000845">
    <property type="component" value="Chromosome"/>
</dbReference>
<protein>
    <submittedName>
        <fullName evidence="1">Uncharacterized protein</fullName>
    </submittedName>
</protein>
<organism evidence="1 2">
    <name type="scientific">Sebaldella termitidis (strain ATCC 33386 / NCTC 11300)</name>
    <dbReference type="NCBI Taxonomy" id="526218"/>
    <lineage>
        <taxon>Bacteria</taxon>
        <taxon>Fusobacteriati</taxon>
        <taxon>Fusobacteriota</taxon>
        <taxon>Fusobacteriia</taxon>
        <taxon>Fusobacteriales</taxon>
        <taxon>Leptotrichiaceae</taxon>
        <taxon>Sebaldella</taxon>
    </lineage>
</organism>
<keyword evidence="2" id="KW-1185">Reference proteome</keyword>
<reference evidence="2" key="1">
    <citation type="submission" date="2009-09" db="EMBL/GenBank/DDBJ databases">
        <title>The complete chromosome of Sebaldella termitidis ATCC 33386.</title>
        <authorList>
            <consortium name="US DOE Joint Genome Institute (JGI-PGF)"/>
            <person name="Lucas S."/>
            <person name="Copeland A."/>
            <person name="Lapidus A."/>
            <person name="Glavina del Rio T."/>
            <person name="Dalin E."/>
            <person name="Tice H."/>
            <person name="Bruce D."/>
            <person name="Goodwin L."/>
            <person name="Pitluck S."/>
            <person name="Kyrpides N."/>
            <person name="Mavromatis K."/>
            <person name="Ivanova N."/>
            <person name="Mikhailova N."/>
            <person name="Sims D."/>
            <person name="Meincke L."/>
            <person name="Brettin T."/>
            <person name="Detter J.C."/>
            <person name="Han C."/>
            <person name="Larimer F."/>
            <person name="Land M."/>
            <person name="Hauser L."/>
            <person name="Markowitz V."/>
            <person name="Cheng J.F."/>
            <person name="Hugenholtz P."/>
            <person name="Woyke T."/>
            <person name="Wu D."/>
            <person name="Eisen J.A."/>
        </authorList>
    </citation>
    <scope>NUCLEOTIDE SEQUENCE [LARGE SCALE GENOMIC DNA]</scope>
    <source>
        <strain evidence="2">ATCC 33386 / NCTC 11300</strain>
    </source>
</reference>
<evidence type="ECO:0000313" key="1">
    <source>
        <dbReference type="EMBL" id="ACZ09548.1"/>
    </source>
</evidence>
<evidence type="ECO:0000313" key="2">
    <source>
        <dbReference type="Proteomes" id="UP000000845"/>
    </source>
</evidence>
<dbReference type="AlphaFoldDB" id="D1AMH4"/>
<proteinExistence type="predicted"/>
<name>D1AMH4_SEBTE</name>
<reference evidence="1 2" key="2">
    <citation type="journal article" date="2010" name="Stand. Genomic Sci.">
        <title>Complete genome sequence of Sebaldella termitidis type strain (NCTC 11300).</title>
        <authorList>
            <person name="Harmon-Smith M."/>
            <person name="Celia L."/>
            <person name="Chertkov O."/>
            <person name="Lapidus A."/>
            <person name="Copeland A."/>
            <person name="Glavina Del Rio T."/>
            <person name="Nolan M."/>
            <person name="Lucas S."/>
            <person name="Tice H."/>
            <person name="Cheng J.F."/>
            <person name="Han C."/>
            <person name="Detter J.C."/>
            <person name="Bruce D."/>
            <person name="Goodwin L."/>
            <person name="Pitluck S."/>
            <person name="Pati A."/>
            <person name="Liolios K."/>
            <person name="Ivanova N."/>
            <person name="Mavromatis K."/>
            <person name="Mikhailova N."/>
            <person name="Chen A."/>
            <person name="Palaniappan K."/>
            <person name="Land M."/>
            <person name="Hauser L."/>
            <person name="Chang Y.J."/>
            <person name="Jeffries C.D."/>
            <person name="Brettin T."/>
            <person name="Goker M."/>
            <person name="Beck B."/>
            <person name="Bristow J."/>
            <person name="Eisen J.A."/>
            <person name="Markowitz V."/>
            <person name="Hugenholtz P."/>
            <person name="Kyrpides N.C."/>
            <person name="Klenk H.P."/>
            <person name="Chen F."/>
        </authorList>
    </citation>
    <scope>NUCLEOTIDE SEQUENCE [LARGE SCALE GENOMIC DNA]</scope>
    <source>
        <strain evidence="2">ATCC 33386 / NCTC 11300</strain>
    </source>
</reference>